<dbReference type="SUPFAM" id="SSF50341">
    <property type="entry name" value="CheW-like"/>
    <property type="match status" value="1"/>
</dbReference>
<dbReference type="InterPro" id="IPR036061">
    <property type="entry name" value="CheW-like_dom_sf"/>
</dbReference>
<dbReference type="STRING" id="1499966.U14_04648"/>
<dbReference type="PANTHER" id="PTHR22617">
    <property type="entry name" value="CHEMOTAXIS SENSOR HISTIDINE KINASE-RELATED"/>
    <property type="match status" value="1"/>
</dbReference>
<accession>A0A0S6W0X0</accession>
<keyword evidence="3" id="KW-1185">Reference proteome</keyword>
<dbReference type="SMART" id="SM00260">
    <property type="entry name" value="CheW"/>
    <property type="match status" value="1"/>
</dbReference>
<name>A0A0S6W0X0_9BACT</name>
<dbReference type="PROSITE" id="PS50851">
    <property type="entry name" value="CHEW"/>
    <property type="match status" value="1"/>
</dbReference>
<dbReference type="InterPro" id="IPR039315">
    <property type="entry name" value="CheW"/>
</dbReference>
<protein>
    <submittedName>
        <fullName evidence="2">CheW-like protein</fullName>
    </submittedName>
</protein>
<gene>
    <name evidence="2" type="ORF">U14_04648</name>
</gene>
<organism evidence="2">
    <name type="scientific">Candidatus Moduliflexus flocculans</name>
    <dbReference type="NCBI Taxonomy" id="1499966"/>
    <lineage>
        <taxon>Bacteria</taxon>
        <taxon>Candidatus Moduliflexota</taxon>
        <taxon>Candidatus Moduliflexia</taxon>
        <taxon>Candidatus Moduliflexales</taxon>
        <taxon>Candidatus Moduliflexaceae</taxon>
    </lineage>
</organism>
<dbReference type="GO" id="GO:0005829">
    <property type="term" value="C:cytosol"/>
    <property type="evidence" value="ECO:0007669"/>
    <property type="project" value="TreeGrafter"/>
</dbReference>
<dbReference type="EMBL" id="DF820459">
    <property type="protein sequence ID" value="GAK53383.1"/>
    <property type="molecule type" value="Genomic_DNA"/>
</dbReference>
<sequence length="165" mass="18485">MLVLLFYLGDVMYSIRCDKVREIAPMVNLKELPHAPDYFAGLFNYRGMIVPVIDLRRLIQHQSCDIRLSTRIILLDYVKPDNTPAIFGIMAERVTEAVMKPLDALISSGITMANMPYLGSLLVDGNTMVQYIAVEALPGALNLSPTVENDEAITMNRRRTDSLLP</sequence>
<dbReference type="InterPro" id="IPR002545">
    <property type="entry name" value="CheW-lke_dom"/>
</dbReference>
<dbReference type="Gene3D" id="2.30.30.40">
    <property type="entry name" value="SH3 Domains"/>
    <property type="match status" value="1"/>
</dbReference>
<dbReference type="Pfam" id="PF01584">
    <property type="entry name" value="CheW"/>
    <property type="match status" value="1"/>
</dbReference>
<evidence type="ECO:0000313" key="3">
    <source>
        <dbReference type="Proteomes" id="UP000030700"/>
    </source>
</evidence>
<evidence type="ECO:0000259" key="1">
    <source>
        <dbReference type="PROSITE" id="PS50851"/>
    </source>
</evidence>
<feature type="domain" description="CheW-like" evidence="1">
    <location>
        <begin position="1"/>
        <end position="143"/>
    </location>
</feature>
<dbReference type="Gene3D" id="2.40.50.180">
    <property type="entry name" value="CheA-289, Domain 4"/>
    <property type="match status" value="1"/>
</dbReference>
<dbReference type="Proteomes" id="UP000030700">
    <property type="component" value="Unassembled WGS sequence"/>
</dbReference>
<dbReference type="HOGENOM" id="CLU_048995_7_0_0"/>
<dbReference type="GO" id="GO:0006935">
    <property type="term" value="P:chemotaxis"/>
    <property type="evidence" value="ECO:0007669"/>
    <property type="project" value="InterPro"/>
</dbReference>
<proteinExistence type="predicted"/>
<evidence type="ECO:0000313" key="2">
    <source>
        <dbReference type="EMBL" id="GAK53383.1"/>
    </source>
</evidence>
<dbReference type="AlphaFoldDB" id="A0A0S6W0X0"/>
<dbReference type="GO" id="GO:0007165">
    <property type="term" value="P:signal transduction"/>
    <property type="evidence" value="ECO:0007669"/>
    <property type="project" value="InterPro"/>
</dbReference>
<reference evidence="2" key="1">
    <citation type="journal article" date="2015" name="PeerJ">
        <title>First genomic representation of candidate bacterial phylum KSB3 points to enhanced environmental sensing as a trigger of wastewater bulking.</title>
        <authorList>
            <person name="Sekiguchi Y."/>
            <person name="Ohashi A."/>
            <person name="Parks D.H."/>
            <person name="Yamauchi T."/>
            <person name="Tyson G.W."/>
            <person name="Hugenholtz P."/>
        </authorList>
    </citation>
    <scope>NUCLEOTIDE SEQUENCE [LARGE SCALE GENOMIC DNA]</scope>
</reference>
<dbReference type="PANTHER" id="PTHR22617:SF43">
    <property type="entry name" value="PROTEIN PILI"/>
    <property type="match status" value="1"/>
</dbReference>